<dbReference type="PANTHER" id="PTHR34543">
    <property type="entry name" value="PROTEIN ABA DEFICIENT 4, CHLOROPLASTIC"/>
    <property type="match status" value="1"/>
</dbReference>
<keyword evidence="1" id="KW-0812">Transmembrane</keyword>
<dbReference type="EMBL" id="LFYR01001104">
    <property type="protein sequence ID" value="KMZ64695.1"/>
    <property type="molecule type" value="Genomic_DNA"/>
</dbReference>
<feature type="transmembrane region" description="Helical" evidence="1">
    <location>
        <begin position="104"/>
        <end position="123"/>
    </location>
</feature>
<sequence>MLRLPPSSVVISYQVEYQKTQPTCKGRTFFFGEQIACGRRLIPNRKNHFLHLRRPSDVAISASVLFNTHIASNAFTVGTATVLPFYSLMLLAPTAPLTKRSVESNLPFVILGGLYAYLLYLSWTPNTFRLMFASKYWLPELQSIAKMFTSEMTLASAWIHLLVVDLFAARQIFRDGLKKNIETRHSICLCLLFCPIGIVMHVATKVLAKLFKKNDLLAVSGSDGSEY</sequence>
<dbReference type="InterPro" id="IPR025461">
    <property type="entry name" value="ABA4-like"/>
</dbReference>
<accession>A0A0K9P956</accession>
<name>A0A0K9P956_ZOSMR</name>
<organism evidence="2 3">
    <name type="scientific">Zostera marina</name>
    <name type="common">Eelgrass</name>
    <dbReference type="NCBI Taxonomy" id="29655"/>
    <lineage>
        <taxon>Eukaryota</taxon>
        <taxon>Viridiplantae</taxon>
        <taxon>Streptophyta</taxon>
        <taxon>Embryophyta</taxon>
        <taxon>Tracheophyta</taxon>
        <taxon>Spermatophyta</taxon>
        <taxon>Magnoliopsida</taxon>
        <taxon>Liliopsida</taxon>
        <taxon>Zosteraceae</taxon>
        <taxon>Zostera</taxon>
    </lineage>
</organism>
<gene>
    <name evidence="2" type="ORF">ZOSMA_351G00100</name>
</gene>
<dbReference type="OMA" id="ASCAFTW"/>
<dbReference type="OrthoDB" id="196782at2759"/>
<feature type="transmembrane region" description="Helical" evidence="1">
    <location>
        <begin position="143"/>
        <end position="167"/>
    </location>
</feature>
<comment type="caution">
    <text evidence="2">The sequence shown here is derived from an EMBL/GenBank/DDBJ whole genome shotgun (WGS) entry which is preliminary data.</text>
</comment>
<keyword evidence="1" id="KW-1133">Transmembrane helix</keyword>
<keyword evidence="3" id="KW-1185">Reference proteome</keyword>
<dbReference type="PANTHER" id="PTHR34543:SF1">
    <property type="entry name" value="PROTEIN ABA DEFICIENT 4, CHLOROPLASTIC"/>
    <property type="match status" value="1"/>
</dbReference>
<keyword evidence="1" id="KW-0472">Membrane</keyword>
<reference evidence="3" key="1">
    <citation type="journal article" date="2016" name="Nature">
        <title>The genome of the seagrass Zostera marina reveals angiosperm adaptation to the sea.</title>
        <authorList>
            <person name="Olsen J.L."/>
            <person name="Rouze P."/>
            <person name="Verhelst B."/>
            <person name="Lin Y.-C."/>
            <person name="Bayer T."/>
            <person name="Collen J."/>
            <person name="Dattolo E."/>
            <person name="De Paoli E."/>
            <person name="Dittami S."/>
            <person name="Maumus F."/>
            <person name="Michel G."/>
            <person name="Kersting A."/>
            <person name="Lauritano C."/>
            <person name="Lohaus R."/>
            <person name="Toepel M."/>
            <person name="Tonon T."/>
            <person name="Vanneste K."/>
            <person name="Amirebrahimi M."/>
            <person name="Brakel J."/>
            <person name="Bostroem C."/>
            <person name="Chovatia M."/>
            <person name="Grimwood J."/>
            <person name="Jenkins J.W."/>
            <person name="Jueterbock A."/>
            <person name="Mraz A."/>
            <person name="Stam W.T."/>
            <person name="Tice H."/>
            <person name="Bornberg-Bauer E."/>
            <person name="Green P.J."/>
            <person name="Pearson G.A."/>
            <person name="Procaccini G."/>
            <person name="Duarte C.M."/>
            <person name="Schmutz J."/>
            <person name="Reusch T.B.H."/>
            <person name="Van de Peer Y."/>
        </authorList>
    </citation>
    <scope>NUCLEOTIDE SEQUENCE [LARGE SCALE GENOMIC DNA]</scope>
    <source>
        <strain evidence="3">cv. Finnish</strain>
    </source>
</reference>
<proteinExistence type="predicted"/>
<feature type="transmembrane region" description="Helical" evidence="1">
    <location>
        <begin position="187"/>
        <end position="208"/>
    </location>
</feature>
<evidence type="ECO:0000256" key="1">
    <source>
        <dbReference type="SAM" id="Phobius"/>
    </source>
</evidence>
<dbReference type="Pfam" id="PF14108">
    <property type="entry name" value="ABA4-like"/>
    <property type="match status" value="1"/>
</dbReference>
<evidence type="ECO:0000313" key="2">
    <source>
        <dbReference type="EMBL" id="KMZ64695.1"/>
    </source>
</evidence>
<evidence type="ECO:0000313" key="3">
    <source>
        <dbReference type="Proteomes" id="UP000036987"/>
    </source>
</evidence>
<protein>
    <submittedName>
        <fullName evidence="2">Abscisic acid (Aba)-deficient 4 protein</fullName>
    </submittedName>
</protein>
<feature type="transmembrane region" description="Helical" evidence="1">
    <location>
        <begin position="70"/>
        <end position="92"/>
    </location>
</feature>
<dbReference type="Proteomes" id="UP000036987">
    <property type="component" value="Unassembled WGS sequence"/>
</dbReference>
<dbReference type="AlphaFoldDB" id="A0A0K9P956"/>